<protein>
    <submittedName>
        <fullName evidence="4">Ubiquinol-cytochrome c chaperone domain-containing protein</fullName>
    </submittedName>
</protein>
<reference evidence="4" key="1">
    <citation type="submission" date="2024-02" db="UniProtKB">
        <authorList>
            <consortium name="WormBaseParasite"/>
        </authorList>
    </citation>
    <scope>IDENTIFICATION</scope>
</reference>
<dbReference type="GO" id="GO:0005739">
    <property type="term" value="C:mitochondrion"/>
    <property type="evidence" value="ECO:0007669"/>
    <property type="project" value="TreeGrafter"/>
</dbReference>
<dbReference type="GO" id="GO:0034551">
    <property type="term" value="P:mitochondrial respiratory chain complex III assembly"/>
    <property type="evidence" value="ECO:0007669"/>
    <property type="project" value="TreeGrafter"/>
</dbReference>
<dbReference type="Proteomes" id="UP000887575">
    <property type="component" value="Unassembled WGS sequence"/>
</dbReference>
<evidence type="ECO:0000259" key="2">
    <source>
        <dbReference type="Pfam" id="PF03981"/>
    </source>
</evidence>
<dbReference type="PANTHER" id="PTHR12184">
    <property type="entry name" value="UBIQUINOL-CYTOCHROME C REDUCTASE COMPLEX ASSEMBLY FACTOR 1 FAMILY MEMBER"/>
    <property type="match status" value="1"/>
</dbReference>
<dbReference type="PANTHER" id="PTHR12184:SF1">
    <property type="entry name" value="UBIQUINOL-CYTOCHROME-C REDUCTASE COMPLEX ASSEMBLY FACTOR 1"/>
    <property type="match status" value="1"/>
</dbReference>
<dbReference type="Pfam" id="PF03981">
    <property type="entry name" value="Ubiq_cyt_C_chap"/>
    <property type="match status" value="1"/>
</dbReference>
<keyword evidence="3" id="KW-1185">Reference proteome</keyword>
<dbReference type="AlphaFoldDB" id="A0AAF3ESM0"/>
<feature type="domain" description="Ubiquinol-cytochrome c chaperone" evidence="2">
    <location>
        <begin position="108"/>
        <end position="249"/>
    </location>
</feature>
<evidence type="ECO:0000313" key="3">
    <source>
        <dbReference type="Proteomes" id="UP000887575"/>
    </source>
</evidence>
<organism evidence="3 4">
    <name type="scientific">Mesorhabditis belari</name>
    <dbReference type="NCBI Taxonomy" id="2138241"/>
    <lineage>
        <taxon>Eukaryota</taxon>
        <taxon>Metazoa</taxon>
        <taxon>Ecdysozoa</taxon>
        <taxon>Nematoda</taxon>
        <taxon>Chromadorea</taxon>
        <taxon>Rhabditida</taxon>
        <taxon>Rhabditina</taxon>
        <taxon>Rhabditomorpha</taxon>
        <taxon>Rhabditoidea</taxon>
        <taxon>Rhabditidae</taxon>
        <taxon>Mesorhabditinae</taxon>
        <taxon>Mesorhabditis</taxon>
    </lineage>
</organism>
<evidence type="ECO:0000256" key="1">
    <source>
        <dbReference type="ARBA" id="ARBA00006407"/>
    </source>
</evidence>
<proteinExistence type="inferred from homology"/>
<dbReference type="WBParaSite" id="MBELARI_LOCUS17135">
    <property type="protein sequence ID" value="MBELARI_LOCUS17135"/>
    <property type="gene ID" value="MBELARI_LOCUS17135"/>
</dbReference>
<name>A0AAF3ESM0_9BILA</name>
<dbReference type="InterPro" id="IPR007129">
    <property type="entry name" value="Ubiqinol_cyt_c_chaperone_CPB3"/>
</dbReference>
<sequence>MYASRSTANWVQFWRSRTNLLSRTLGQRRVLSNEAKRVQTLDEYLEKQTSTSSSVLPKSIDLTLTRIKNKLSPPMPVDPNLKLLLDQAATQLYYNCANHFDYDKLCSSFGLPDYFSTWFKLTLMHIWMVLLRTQVSMDAAAYMRLQSGLLASLWLDVEKRLEIISEELGKSMKRSSDLTVMHGLHIQTFLEYDEGFLSSDAQLAAAVWRCLYLSREVDPNNVLKSILYMRSTVAWLDTLDLQEILVDGLNQWNQIKPKTSFL</sequence>
<dbReference type="InterPro" id="IPR021150">
    <property type="entry name" value="Ubiq_cyt_c_chap"/>
</dbReference>
<comment type="similarity">
    <text evidence="1">Belongs to the CBP3 family.</text>
</comment>
<evidence type="ECO:0000313" key="4">
    <source>
        <dbReference type="WBParaSite" id="MBELARI_LOCUS17135"/>
    </source>
</evidence>
<accession>A0AAF3ESM0</accession>